<feature type="transmembrane region" description="Helical" evidence="3">
    <location>
        <begin position="335"/>
        <end position="358"/>
    </location>
</feature>
<evidence type="ECO:0000259" key="4">
    <source>
        <dbReference type="PROSITE" id="PS51384"/>
    </source>
</evidence>
<dbReference type="Gene3D" id="3.40.50.80">
    <property type="entry name" value="Nucleotide-binding domain of ferredoxin-NADP reductase (FNR) module"/>
    <property type="match status" value="1"/>
</dbReference>
<dbReference type="InterPro" id="IPR039261">
    <property type="entry name" value="FNR_nucleotide-bd"/>
</dbReference>
<feature type="transmembrane region" description="Helical" evidence="3">
    <location>
        <begin position="305"/>
        <end position="323"/>
    </location>
</feature>
<name>A0ABP0S331_9DINO</name>
<dbReference type="Pfam" id="PF08022">
    <property type="entry name" value="FAD_binding_8"/>
    <property type="match status" value="1"/>
</dbReference>
<organism evidence="5 6">
    <name type="scientific">Durusdinium trenchii</name>
    <dbReference type="NCBI Taxonomy" id="1381693"/>
    <lineage>
        <taxon>Eukaryota</taxon>
        <taxon>Sar</taxon>
        <taxon>Alveolata</taxon>
        <taxon>Dinophyceae</taxon>
        <taxon>Suessiales</taxon>
        <taxon>Symbiodiniaceae</taxon>
        <taxon>Durusdinium</taxon>
    </lineage>
</organism>
<feature type="transmembrane region" description="Helical" evidence="3">
    <location>
        <begin position="710"/>
        <end position="732"/>
    </location>
</feature>
<dbReference type="CDD" id="cd06186">
    <property type="entry name" value="NOX_Duox_like_FAD_NADP"/>
    <property type="match status" value="1"/>
</dbReference>
<dbReference type="InterPro" id="IPR000778">
    <property type="entry name" value="Cyt_b245_heavy_chain"/>
</dbReference>
<keyword evidence="3" id="KW-1133">Transmembrane helix</keyword>
<dbReference type="PANTHER" id="PTHR11972">
    <property type="entry name" value="NADPH OXIDASE"/>
    <property type="match status" value="1"/>
</dbReference>
<evidence type="ECO:0000256" key="3">
    <source>
        <dbReference type="SAM" id="Phobius"/>
    </source>
</evidence>
<feature type="transmembrane region" description="Helical" evidence="3">
    <location>
        <begin position="548"/>
        <end position="569"/>
    </location>
</feature>
<evidence type="ECO:0000256" key="2">
    <source>
        <dbReference type="SAM" id="MobiDB-lite"/>
    </source>
</evidence>
<keyword evidence="6" id="KW-1185">Reference proteome</keyword>
<feature type="domain" description="FAD-binding FR-type" evidence="4">
    <location>
        <begin position="565"/>
        <end position="704"/>
    </location>
</feature>
<feature type="transmembrane region" description="Helical" evidence="3">
    <location>
        <begin position="50"/>
        <end position="69"/>
    </location>
</feature>
<dbReference type="EMBL" id="CAXAMM010042795">
    <property type="protein sequence ID" value="CAK9106710.1"/>
    <property type="molecule type" value="Genomic_DNA"/>
</dbReference>
<feature type="transmembrane region" description="Helical" evidence="3">
    <location>
        <begin position="525"/>
        <end position="542"/>
    </location>
</feature>
<feature type="transmembrane region" description="Helical" evidence="3">
    <location>
        <begin position="427"/>
        <end position="449"/>
    </location>
</feature>
<dbReference type="Proteomes" id="UP001642464">
    <property type="component" value="Unassembled WGS sequence"/>
</dbReference>
<keyword evidence="3" id="KW-0812">Transmembrane</keyword>
<accession>A0ABP0S331</accession>
<gene>
    <name evidence="5" type="ORF">SCF082_LOCUS49702</name>
</gene>
<comment type="caution">
    <text evidence="5">The sequence shown here is derived from an EMBL/GenBank/DDBJ whole genome shotgun (WGS) entry which is preliminary data.</text>
</comment>
<dbReference type="InterPro" id="IPR013112">
    <property type="entry name" value="FAD-bd_8"/>
</dbReference>
<evidence type="ECO:0000313" key="5">
    <source>
        <dbReference type="EMBL" id="CAK9106710.1"/>
    </source>
</evidence>
<dbReference type="InterPro" id="IPR050369">
    <property type="entry name" value="RBOH/FRE"/>
</dbReference>
<dbReference type="PRINTS" id="PR00466">
    <property type="entry name" value="GP91PHOX"/>
</dbReference>
<dbReference type="Pfam" id="PF08030">
    <property type="entry name" value="NAD_binding_6"/>
    <property type="match status" value="1"/>
</dbReference>
<evidence type="ECO:0000313" key="6">
    <source>
        <dbReference type="Proteomes" id="UP001642464"/>
    </source>
</evidence>
<evidence type="ECO:0000256" key="1">
    <source>
        <dbReference type="ARBA" id="ARBA00023002"/>
    </source>
</evidence>
<dbReference type="PANTHER" id="PTHR11972:SF153">
    <property type="entry name" value="SUPEROXIDE-GENERATING NADPH OXIDASE HEAVY CHAIN SUBUNIT A"/>
    <property type="match status" value="1"/>
</dbReference>
<dbReference type="InterPro" id="IPR013121">
    <property type="entry name" value="Fe_red_NAD-bd_6"/>
</dbReference>
<feature type="transmembrane region" description="Helical" evidence="3">
    <location>
        <begin position="484"/>
        <end position="504"/>
    </location>
</feature>
<proteinExistence type="predicted"/>
<dbReference type="PROSITE" id="PS51384">
    <property type="entry name" value="FAD_FR"/>
    <property type="match status" value="1"/>
</dbReference>
<keyword evidence="3" id="KW-0472">Membrane</keyword>
<feature type="compositionally biased region" description="Acidic residues" evidence="2">
    <location>
        <begin position="117"/>
        <end position="129"/>
    </location>
</feature>
<sequence length="925" mass="102586">MRAEGVQTASFDINLGRPEHDKQNAMDLLTCAGFGLALLSILNATMDDGFLAVFALVCLPGTVVDGYVWQLDTETEYEAMLEKLKANAAEKTGVDDDADMVFERLGKRSKEPVVQPDSDEEDPDGEEKDAELANGAKQDYQLVIEYEKFKKFGDSLLTKSAKLNDLISELERAFEETGKDESSADFTRMKKCIKGLESAVEILDSEYEECETLRVIKDRLQNLVVTYKADEFDWAQVKSLGLHYRTRAPMTHAATFATSRFGVALEPSGVEVSRFRKAKTGRLSQLPDWRGHLVSPNYLRVIKGAIHAVVFLGCAAFTLDLVTNKYPKAIETFSWPILCARLGGLACAVWTAILFLSMSRGALTLASRCLPRRGRSFWFTFLDCHKDLHIAAGQAMVFYSALHILGHSIGASAVRALRSVRPLKRDIWIGCVGGVSGLRGATGGTSLIFQGTSGPNLFYWDLHVLHWPPCPLPASAKPKTFTDALFMTMPGLTGVLLLVLLVLAARREVALTSRQKFRSERFETFWRLHNLVILFWPILLFLHGSQGWSGIGAPLALLVCGLPVLVYLLSRLVRLLRCCLPSPSLVRAVIRGDPVEKTPPLGCVELSSRLPFGQRDKLLILELLGECLTFHTQGNTGMYAFICMPEYAPLQWHPFTITSGEDDHTVNFLISGIGDWTQELCRRCCTGRLPRLILDGPFTAPTQTALEKRVLVAVGAGVGVTPFISLLSTLLAELTSGRSHRLVEAPRANHSEFIFASRLLRTWLRHEILQAKIFIHLHCTAKEVLQNLPAFLFREADPWSKSPREGGHEDLLWVRCPSFECKGITFKSFTGAGGTSSNDPELLVEPPELLPVVLGRPNFRRDVAAIGATARSGKARPDMNVHVYVCGNDGLVHDLQSVCESCARESLARKRTPLQKYVLHYERFG</sequence>
<keyword evidence="1" id="KW-0560">Oxidoreductase</keyword>
<dbReference type="SUPFAM" id="SSF52343">
    <property type="entry name" value="Ferredoxin reductase-like, C-terminal NADP-linked domain"/>
    <property type="match status" value="1"/>
</dbReference>
<dbReference type="InterPro" id="IPR017927">
    <property type="entry name" value="FAD-bd_FR_type"/>
</dbReference>
<protein>
    <submittedName>
        <fullName evidence="5">Respiratory burst oxidase homolog protein F (Cytochrome b245 beta chain homolog RbohAp108) (NADPH oxidase RBOHF) (AtRBOHF)</fullName>
    </submittedName>
</protein>
<feature type="region of interest" description="Disordered" evidence="2">
    <location>
        <begin position="108"/>
        <end position="131"/>
    </location>
</feature>
<feature type="transmembrane region" description="Helical" evidence="3">
    <location>
        <begin position="25"/>
        <end position="44"/>
    </location>
</feature>
<reference evidence="5 6" key="1">
    <citation type="submission" date="2024-02" db="EMBL/GenBank/DDBJ databases">
        <authorList>
            <person name="Chen Y."/>
            <person name="Shah S."/>
            <person name="Dougan E. K."/>
            <person name="Thang M."/>
            <person name="Chan C."/>
        </authorList>
    </citation>
    <scope>NUCLEOTIDE SEQUENCE [LARGE SCALE GENOMIC DNA]</scope>
</reference>